<evidence type="ECO:0000256" key="1">
    <source>
        <dbReference type="SAM" id="MobiDB-lite"/>
    </source>
</evidence>
<accession>A0A3N4PWT6</accession>
<evidence type="ECO:0000259" key="4">
    <source>
        <dbReference type="Pfam" id="PF07863"/>
    </source>
</evidence>
<evidence type="ECO:0000313" key="6">
    <source>
        <dbReference type="Proteomes" id="UP000278351"/>
    </source>
</evidence>
<sequence>MKAINPRALLPFFSLLALCLLVPMLASAEFVAGVGDKMSAEFRQLVKVMQPLCKDLINTARALGGFGALWYIGYRVYKHLAAAEAIDFFPLLRPFFLSILIGIYPLALDTLNALLEPTVIATDAIVKKSRGDINDMMDKQIEAIFNPDYGELSGGMNQGDIKDWYQYEKKEGEDGQVSEGMQFSLGMIGDSIMWVIKAFFSWALQLVYLAAALCINVLRTFYLVILGIIGPLVLAISIYDGFAHTLVIWIGRYINVFLWLPICNLIAALTNRIYAGVLFMDADQGWTLKHSPTDITYLIFLFVAIYAYFSVPSIANFIVHASGGAALTQKMNSMVHSTFKAAGTAFGGPAGGAAAGSMTADKPGPDQQHGNMADAKNSEPYHKDAYQVSQIAGK</sequence>
<keyword evidence="2" id="KW-0812">Transmembrane</keyword>
<keyword evidence="3" id="KW-0732">Signal</keyword>
<feature type="domain" description="Conjugative transposon TraJ C-terminal" evidence="4">
    <location>
        <begin position="38"/>
        <end position="386"/>
    </location>
</feature>
<name>A0A3N4PWT6_9BACT</name>
<organism evidence="5 6">
    <name type="scientific">Chitinophaga lutea</name>
    <dbReference type="NCBI Taxonomy" id="2488634"/>
    <lineage>
        <taxon>Bacteria</taxon>
        <taxon>Pseudomonadati</taxon>
        <taxon>Bacteroidota</taxon>
        <taxon>Chitinophagia</taxon>
        <taxon>Chitinophagales</taxon>
        <taxon>Chitinophagaceae</taxon>
        <taxon>Chitinophaga</taxon>
    </lineage>
</organism>
<feature type="transmembrane region" description="Helical" evidence="2">
    <location>
        <begin position="86"/>
        <end position="107"/>
    </location>
</feature>
<feature type="compositionally biased region" description="Basic and acidic residues" evidence="1">
    <location>
        <begin position="376"/>
        <end position="385"/>
    </location>
</feature>
<dbReference type="Pfam" id="PF07863">
    <property type="entry name" value="CtnDOT_TraJ"/>
    <property type="match status" value="1"/>
</dbReference>
<proteinExistence type="predicted"/>
<reference evidence="5 6" key="1">
    <citation type="submission" date="2018-11" db="EMBL/GenBank/DDBJ databases">
        <title>Chitinophaga lutea sp.nov., isolate from arsenic contaminated soil.</title>
        <authorList>
            <person name="Zong Y."/>
        </authorList>
    </citation>
    <scope>NUCLEOTIDE SEQUENCE [LARGE SCALE GENOMIC DNA]</scope>
    <source>
        <strain evidence="5 6">ZY74</strain>
    </source>
</reference>
<keyword evidence="2" id="KW-0472">Membrane</keyword>
<feature type="region of interest" description="Disordered" evidence="1">
    <location>
        <begin position="354"/>
        <end position="394"/>
    </location>
</feature>
<comment type="caution">
    <text evidence="5">The sequence shown here is derived from an EMBL/GenBank/DDBJ whole genome shotgun (WGS) entry which is preliminary data.</text>
</comment>
<feature type="transmembrane region" description="Helical" evidence="2">
    <location>
        <begin position="191"/>
        <end position="214"/>
    </location>
</feature>
<protein>
    <submittedName>
        <fullName evidence="5">Conjugative transposon protein TraJ</fullName>
    </submittedName>
</protein>
<keyword evidence="6" id="KW-1185">Reference proteome</keyword>
<feature type="signal peptide" evidence="3">
    <location>
        <begin position="1"/>
        <end position="28"/>
    </location>
</feature>
<feature type="transmembrane region" description="Helical" evidence="2">
    <location>
        <begin position="221"/>
        <end position="250"/>
    </location>
</feature>
<dbReference type="OrthoDB" id="1147144at2"/>
<feature type="transmembrane region" description="Helical" evidence="2">
    <location>
        <begin position="56"/>
        <end position="74"/>
    </location>
</feature>
<feature type="chain" id="PRO_5017921489" evidence="3">
    <location>
        <begin position="29"/>
        <end position="394"/>
    </location>
</feature>
<dbReference type="EMBL" id="RPDH01000001">
    <property type="protein sequence ID" value="RPE13182.1"/>
    <property type="molecule type" value="Genomic_DNA"/>
</dbReference>
<feature type="transmembrane region" description="Helical" evidence="2">
    <location>
        <begin position="295"/>
        <end position="319"/>
    </location>
</feature>
<evidence type="ECO:0000256" key="2">
    <source>
        <dbReference type="SAM" id="Phobius"/>
    </source>
</evidence>
<feature type="transmembrane region" description="Helical" evidence="2">
    <location>
        <begin position="256"/>
        <end position="274"/>
    </location>
</feature>
<dbReference type="AlphaFoldDB" id="A0A3N4PWT6"/>
<dbReference type="RefSeq" id="WP_123845700.1">
    <property type="nucleotide sequence ID" value="NZ_RPDH01000001.1"/>
</dbReference>
<evidence type="ECO:0000256" key="3">
    <source>
        <dbReference type="SAM" id="SignalP"/>
    </source>
</evidence>
<keyword evidence="2" id="KW-1133">Transmembrane helix</keyword>
<evidence type="ECO:0000313" key="5">
    <source>
        <dbReference type="EMBL" id="RPE13182.1"/>
    </source>
</evidence>
<dbReference type="InterPro" id="IPR012424">
    <property type="entry name" value="Conjugative_transposon_TraJ_C"/>
</dbReference>
<gene>
    <name evidence="5" type="ORF">EGT74_06525</name>
</gene>
<dbReference type="Proteomes" id="UP000278351">
    <property type="component" value="Unassembled WGS sequence"/>
</dbReference>